<keyword evidence="12" id="KW-0234">DNA repair</keyword>
<dbReference type="InterPro" id="IPR036420">
    <property type="entry name" value="BRCT_dom_sf"/>
</dbReference>
<dbReference type="InterPro" id="IPR027421">
    <property type="entry name" value="DNA_pol_lamdba_lyase_dom_sf"/>
</dbReference>
<evidence type="ECO:0000256" key="7">
    <source>
        <dbReference type="ARBA" id="ARBA00022695"/>
    </source>
</evidence>
<evidence type="ECO:0000256" key="15">
    <source>
        <dbReference type="PIRSR" id="PIRSR622312-50"/>
    </source>
</evidence>
<feature type="region of interest" description="Disordered" evidence="16">
    <location>
        <begin position="220"/>
        <end position="307"/>
    </location>
</feature>
<accession>A0A067T527</accession>
<name>A0A067T527_GALM3</name>
<dbReference type="InterPro" id="IPR002054">
    <property type="entry name" value="DNA-dir_DNA_pol_X"/>
</dbReference>
<dbReference type="Gene3D" id="3.40.50.10190">
    <property type="entry name" value="BRCT domain"/>
    <property type="match status" value="1"/>
</dbReference>
<dbReference type="EMBL" id="KL142375">
    <property type="protein sequence ID" value="KDR78241.1"/>
    <property type="molecule type" value="Genomic_DNA"/>
</dbReference>
<feature type="compositionally biased region" description="Polar residues" evidence="16">
    <location>
        <begin position="539"/>
        <end position="554"/>
    </location>
</feature>
<dbReference type="PANTHER" id="PTHR11276:SF28">
    <property type="entry name" value="DNA POLYMERASE LAMBDA"/>
    <property type="match status" value="1"/>
</dbReference>
<feature type="region of interest" description="Disordered" evidence="16">
    <location>
        <begin position="490"/>
        <end position="565"/>
    </location>
</feature>
<dbReference type="PRINTS" id="PR00869">
    <property type="entry name" value="DNAPOLX"/>
</dbReference>
<dbReference type="SMART" id="SM00483">
    <property type="entry name" value="POLXc"/>
    <property type="match status" value="1"/>
</dbReference>
<keyword evidence="6" id="KW-0808">Transferase</keyword>
<dbReference type="SUPFAM" id="SSF47802">
    <property type="entry name" value="DNA polymerase beta, N-terminal domain-like"/>
    <property type="match status" value="1"/>
</dbReference>
<dbReference type="InterPro" id="IPR010996">
    <property type="entry name" value="HHH_MUS81"/>
</dbReference>
<proteinExistence type="inferred from homology"/>
<feature type="region of interest" description="Disordered" evidence="16">
    <location>
        <begin position="1"/>
        <end position="110"/>
    </location>
</feature>
<feature type="compositionally biased region" description="Basic and acidic residues" evidence="16">
    <location>
        <begin position="13"/>
        <end position="24"/>
    </location>
</feature>
<dbReference type="InterPro" id="IPR043519">
    <property type="entry name" value="NT_sf"/>
</dbReference>
<dbReference type="Proteomes" id="UP000027222">
    <property type="component" value="Unassembled WGS sequence"/>
</dbReference>
<protein>
    <recommendedName>
        <fullName evidence="4">DNA polymerase lambda</fullName>
        <ecNumber evidence="3">2.7.7.7</ecNumber>
    </recommendedName>
</protein>
<keyword evidence="9" id="KW-0227">DNA damage</keyword>
<feature type="compositionally biased region" description="Basic and acidic residues" evidence="16">
    <location>
        <begin position="272"/>
        <end position="292"/>
    </location>
</feature>
<dbReference type="GO" id="GO:0006303">
    <property type="term" value="P:double-strand break repair via nonhomologous end joining"/>
    <property type="evidence" value="ECO:0007669"/>
    <property type="project" value="TreeGrafter"/>
</dbReference>
<keyword evidence="7" id="KW-0548">Nucleotidyltransferase</keyword>
<evidence type="ECO:0000256" key="4">
    <source>
        <dbReference type="ARBA" id="ARBA00016513"/>
    </source>
</evidence>
<dbReference type="Pfam" id="PF14791">
    <property type="entry name" value="DNA_pol_B_thumb"/>
    <property type="match status" value="1"/>
</dbReference>
<sequence>MLLQPAGPTPKKLVTDWDEGRDITDLNPSSSPRTYHLITKPPNEDPQPEEQRSPSLEDIDSFTLDVCDPQVLSKAKRNKRQTPSRETRQSPQKKRRLAQTAQMCSPQASPVISAAELSPISSFSRSIDPASVRPSLQNGASVALPKNNQLDLRPFNEVPLVRQPPKTRTKTSKAASGPPTSPIEDPSIVVSQPALHNSMKPLAPESSKLYLEVKERIAKHTTLKHRDKVLKLGSKSVFREPSTSKAPADAFEESSIIYVSSSPSSRASSPDPPERSIAKQEKMKERKPAVEKRKPKGRKEKPPPMTPAAYASMLQAKTIAASNLQDSSTSNPLQKRKHSSVKFLKGKNIFYTGGDMRHASETTRGRMDIIVRYGGNLMPEFKPDVTTHIITEAHVTPTLRALGLNRLKDIPDHIPTVKWSWLLSVLGHETVLSQEEIDEKLSNVWMNAAFLERMDAGCKPQIPRSAPPLRGKGKERVKDEMQQLRDPVISNTDSFAPRVQHTLSSSPGDRVNRGLPEFRHHPGALVSPPTSPFRPLDPQPSSSRINTSRVSASTGEKETDATEDPLAEFYDQARAQRNEEGWSSLGELDMEGSDGDETDDEPPEALHVPRQKRAWTCDNKEPQLTKRCPNQDIIDKLTELMDLHKSKMGDEDHWRAFSYSKCIRALRNYPRRIKTFEEARNIRGVGEKTARKIEEILQTGQLRRISYEKTKDVEVTRLFQGIYGVGQSIAFQWYSAGCRTLQDLKDGKGGVKLTAVQEIGLRYYDDINNRMPRAEAKEIFDLIKPIALSIDSKLFIEIMGSYRRGKADCGDIDILITRPVDDGLTHRGVLPRLLRELHSVGILTEDLAHPDDPNDLEATYRGLCRLPNIDGSRRRRIDFLSVPWASRGGALLYYTGDDIFNRAIRLKANVLGYSLNQRGLFGNVVRDPRDRRVKMNSGVLVASETEEEIFKILGVPWQEPHERVRG</sequence>
<dbReference type="HOGENOM" id="CLU_008698_2_0_1"/>
<dbReference type="Pfam" id="PF14792">
    <property type="entry name" value="DNA_pol_B_palm"/>
    <property type="match status" value="1"/>
</dbReference>
<evidence type="ECO:0000256" key="1">
    <source>
        <dbReference type="ARBA" id="ARBA00001936"/>
    </source>
</evidence>
<dbReference type="Pfam" id="PF14716">
    <property type="entry name" value="HHH_8"/>
    <property type="match status" value="1"/>
</dbReference>
<dbReference type="CDD" id="cd00141">
    <property type="entry name" value="NT_POLXc"/>
    <property type="match status" value="1"/>
</dbReference>
<dbReference type="GO" id="GO:0016829">
    <property type="term" value="F:lyase activity"/>
    <property type="evidence" value="ECO:0007669"/>
    <property type="project" value="UniProtKB-KW"/>
</dbReference>
<feature type="compositionally biased region" description="Polar residues" evidence="16">
    <location>
        <begin position="99"/>
        <end position="110"/>
    </location>
</feature>
<dbReference type="InterPro" id="IPR022312">
    <property type="entry name" value="DNA_pol_X"/>
</dbReference>
<dbReference type="InterPro" id="IPR001357">
    <property type="entry name" value="BRCT_dom"/>
</dbReference>
<dbReference type="InterPro" id="IPR018944">
    <property type="entry name" value="DNA_pol_lambd_fingers_domain"/>
</dbReference>
<feature type="region of interest" description="Disordered" evidence="16">
    <location>
        <begin position="124"/>
        <end position="205"/>
    </location>
</feature>
<keyword evidence="8" id="KW-0235">DNA replication</keyword>
<dbReference type="Gene3D" id="1.10.150.20">
    <property type="entry name" value="5' to 3' exonuclease, C-terminal subdomain"/>
    <property type="match status" value="1"/>
</dbReference>
<comment type="cofactor">
    <cofactor evidence="1">
        <name>Mn(2+)</name>
        <dbReference type="ChEBI" id="CHEBI:29035"/>
    </cofactor>
</comment>
<evidence type="ECO:0000256" key="12">
    <source>
        <dbReference type="ARBA" id="ARBA00023204"/>
    </source>
</evidence>
<evidence type="ECO:0000256" key="16">
    <source>
        <dbReference type="SAM" id="MobiDB-lite"/>
    </source>
</evidence>
<evidence type="ECO:0000259" key="17">
    <source>
        <dbReference type="PROSITE" id="PS50172"/>
    </source>
</evidence>
<dbReference type="InterPro" id="IPR019843">
    <property type="entry name" value="DNA_pol-X_BS"/>
</dbReference>
<dbReference type="Gene3D" id="1.10.150.110">
    <property type="entry name" value="DNA polymerase beta, N-terminal domain-like"/>
    <property type="match status" value="1"/>
</dbReference>
<dbReference type="InterPro" id="IPR029398">
    <property type="entry name" value="PolB_thumb"/>
</dbReference>
<dbReference type="AlphaFoldDB" id="A0A067T527"/>
<evidence type="ECO:0000256" key="2">
    <source>
        <dbReference type="ARBA" id="ARBA00008323"/>
    </source>
</evidence>
<feature type="domain" description="BRCT" evidence="17">
    <location>
        <begin position="339"/>
        <end position="439"/>
    </location>
</feature>
<dbReference type="FunFam" id="1.10.150.110:FF:000005">
    <property type="entry name" value="DNA polymerase POL4"/>
    <property type="match status" value="1"/>
</dbReference>
<dbReference type="EC" id="2.7.7.7" evidence="3"/>
<dbReference type="PANTHER" id="PTHR11276">
    <property type="entry name" value="DNA POLYMERASE TYPE-X FAMILY MEMBER"/>
    <property type="match status" value="1"/>
</dbReference>
<evidence type="ECO:0000256" key="11">
    <source>
        <dbReference type="ARBA" id="ARBA00023125"/>
    </source>
</evidence>
<dbReference type="InterPro" id="IPR037160">
    <property type="entry name" value="DNA_Pol_thumb_sf"/>
</dbReference>
<reference evidence="19" key="1">
    <citation type="journal article" date="2014" name="Proc. Natl. Acad. Sci. U.S.A.">
        <title>Extensive sampling of basidiomycete genomes demonstrates inadequacy of the white-rot/brown-rot paradigm for wood decay fungi.</title>
        <authorList>
            <person name="Riley R."/>
            <person name="Salamov A.A."/>
            <person name="Brown D.W."/>
            <person name="Nagy L.G."/>
            <person name="Floudas D."/>
            <person name="Held B.W."/>
            <person name="Levasseur A."/>
            <person name="Lombard V."/>
            <person name="Morin E."/>
            <person name="Otillar R."/>
            <person name="Lindquist E.A."/>
            <person name="Sun H."/>
            <person name="LaButti K.M."/>
            <person name="Schmutz J."/>
            <person name="Jabbour D."/>
            <person name="Luo H."/>
            <person name="Baker S.E."/>
            <person name="Pisabarro A.G."/>
            <person name="Walton J.D."/>
            <person name="Blanchette R.A."/>
            <person name="Henrissat B."/>
            <person name="Martin F."/>
            <person name="Cullen D."/>
            <person name="Hibbett D.S."/>
            <person name="Grigoriev I.V."/>
        </authorList>
    </citation>
    <scope>NUCLEOTIDE SEQUENCE [LARGE SCALE GENOMIC DNA]</scope>
    <source>
        <strain evidence="19">CBS 339.88</strain>
    </source>
</reference>
<dbReference type="SUPFAM" id="SSF52113">
    <property type="entry name" value="BRCT domain"/>
    <property type="match status" value="1"/>
</dbReference>
<dbReference type="GO" id="GO:0006260">
    <property type="term" value="P:DNA replication"/>
    <property type="evidence" value="ECO:0007669"/>
    <property type="project" value="UniProtKB-KW"/>
</dbReference>
<gene>
    <name evidence="18" type="ORF">GALMADRAFT_1309526</name>
</gene>
<dbReference type="InterPro" id="IPR028207">
    <property type="entry name" value="DNA_pol_B_palm_palm"/>
</dbReference>
<keyword evidence="5" id="KW-0237">DNA synthesis</keyword>
<evidence type="ECO:0000313" key="19">
    <source>
        <dbReference type="Proteomes" id="UP000027222"/>
    </source>
</evidence>
<dbReference type="Gene3D" id="3.30.210.10">
    <property type="entry name" value="DNA polymerase, thumb domain"/>
    <property type="match status" value="1"/>
</dbReference>
<feature type="active site" description="Nucleophile; Schiff-base intermediate with DNA; for 5'-dRP lyase activity" evidence="15">
    <location>
        <position position="692"/>
    </location>
</feature>
<dbReference type="GO" id="GO:0005634">
    <property type="term" value="C:nucleus"/>
    <property type="evidence" value="ECO:0007669"/>
    <property type="project" value="TreeGrafter"/>
</dbReference>
<keyword evidence="10" id="KW-0239">DNA-directed DNA polymerase</keyword>
<keyword evidence="19" id="KW-1185">Reference proteome</keyword>
<evidence type="ECO:0000313" key="18">
    <source>
        <dbReference type="EMBL" id="KDR78241.1"/>
    </source>
</evidence>
<keyword evidence="11" id="KW-0238">DNA-binding</keyword>
<dbReference type="GO" id="GO:0003887">
    <property type="term" value="F:DNA-directed DNA polymerase activity"/>
    <property type="evidence" value="ECO:0007669"/>
    <property type="project" value="UniProtKB-KW"/>
</dbReference>
<keyword evidence="13" id="KW-0456">Lyase</keyword>
<feature type="compositionally biased region" description="Pro residues" evidence="16">
    <location>
        <begin position="529"/>
        <end position="538"/>
    </location>
</feature>
<dbReference type="InterPro" id="IPR002008">
    <property type="entry name" value="DNA_pol_X_beta-like"/>
</dbReference>
<dbReference type="OrthoDB" id="205514at2759"/>
<dbReference type="SUPFAM" id="SSF81301">
    <property type="entry name" value="Nucleotidyltransferase"/>
    <property type="match status" value="1"/>
</dbReference>
<evidence type="ECO:0000256" key="8">
    <source>
        <dbReference type="ARBA" id="ARBA00022705"/>
    </source>
</evidence>
<evidence type="ECO:0000256" key="9">
    <source>
        <dbReference type="ARBA" id="ARBA00022763"/>
    </source>
</evidence>
<comment type="similarity">
    <text evidence="2">Belongs to the DNA polymerase type-X family.</text>
</comment>
<evidence type="ECO:0000256" key="6">
    <source>
        <dbReference type="ARBA" id="ARBA00022679"/>
    </source>
</evidence>
<feature type="compositionally biased region" description="Basic and acidic residues" evidence="16">
    <location>
        <begin position="510"/>
        <end position="520"/>
    </location>
</feature>
<evidence type="ECO:0000256" key="14">
    <source>
        <dbReference type="ARBA" id="ARBA00049244"/>
    </source>
</evidence>
<dbReference type="PROSITE" id="PS00522">
    <property type="entry name" value="DNA_POLYMERASE_X"/>
    <property type="match status" value="1"/>
</dbReference>
<feature type="region of interest" description="Disordered" evidence="16">
    <location>
        <begin position="578"/>
        <end position="606"/>
    </location>
</feature>
<organism evidence="18 19">
    <name type="scientific">Galerina marginata (strain CBS 339.88)</name>
    <dbReference type="NCBI Taxonomy" id="685588"/>
    <lineage>
        <taxon>Eukaryota</taxon>
        <taxon>Fungi</taxon>
        <taxon>Dikarya</taxon>
        <taxon>Basidiomycota</taxon>
        <taxon>Agaricomycotina</taxon>
        <taxon>Agaricomycetes</taxon>
        <taxon>Agaricomycetidae</taxon>
        <taxon>Agaricales</taxon>
        <taxon>Agaricineae</taxon>
        <taxon>Strophariaceae</taxon>
        <taxon>Galerina</taxon>
    </lineage>
</organism>
<dbReference type="PRINTS" id="PR00870">
    <property type="entry name" value="DNAPOLXBETA"/>
</dbReference>
<feature type="compositionally biased region" description="Acidic residues" evidence="16">
    <location>
        <begin position="588"/>
        <end position="603"/>
    </location>
</feature>
<evidence type="ECO:0000256" key="3">
    <source>
        <dbReference type="ARBA" id="ARBA00012417"/>
    </source>
</evidence>
<evidence type="ECO:0000256" key="13">
    <source>
        <dbReference type="ARBA" id="ARBA00023239"/>
    </source>
</evidence>
<dbReference type="Pfam" id="PF10391">
    <property type="entry name" value="DNA_pol_lambd_f"/>
    <property type="match status" value="1"/>
</dbReference>
<evidence type="ECO:0000256" key="5">
    <source>
        <dbReference type="ARBA" id="ARBA00022634"/>
    </source>
</evidence>
<feature type="compositionally biased region" description="Polar residues" evidence="16">
    <location>
        <begin position="134"/>
        <end position="150"/>
    </location>
</feature>
<feature type="compositionally biased region" description="Low complexity" evidence="16">
    <location>
        <begin position="253"/>
        <end position="269"/>
    </location>
</feature>
<evidence type="ECO:0000256" key="10">
    <source>
        <dbReference type="ARBA" id="ARBA00022932"/>
    </source>
</evidence>
<dbReference type="PROSITE" id="PS50172">
    <property type="entry name" value="BRCT"/>
    <property type="match status" value="1"/>
</dbReference>
<dbReference type="STRING" id="685588.A0A067T527"/>
<dbReference type="GO" id="GO:0003677">
    <property type="term" value="F:DNA binding"/>
    <property type="evidence" value="ECO:0007669"/>
    <property type="project" value="UniProtKB-KW"/>
</dbReference>
<dbReference type="Gene3D" id="3.30.460.10">
    <property type="entry name" value="Beta Polymerase, domain 2"/>
    <property type="match status" value="1"/>
</dbReference>
<comment type="catalytic activity">
    <reaction evidence="14">
        <text>DNA(n) + a 2'-deoxyribonucleoside 5'-triphosphate = DNA(n+1) + diphosphate</text>
        <dbReference type="Rhea" id="RHEA:22508"/>
        <dbReference type="Rhea" id="RHEA-COMP:17339"/>
        <dbReference type="Rhea" id="RHEA-COMP:17340"/>
        <dbReference type="ChEBI" id="CHEBI:33019"/>
        <dbReference type="ChEBI" id="CHEBI:61560"/>
        <dbReference type="ChEBI" id="CHEBI:173112"/>
        <dbReference type="EC" id="2.7.7.7"/>
    </reaction>
</comment>
<dbReference type="SUPFAM" id="SSF81585">
    <property type="entry name" value="PsbU/PolX domain-like"/>
    <property type="match status" value="1"/>
</dbReference>